<feature type="binding site" evidence="5">
    <location>
        <position position="132"/>
    </location>
    <ligand>
        <name>substrate</name>
    </ligand>
</feature>
<proteinExistence type="predicted"/>
<evidence type="ECO:0000256" key="3">
    <source>
        <dbReference type="ARBA" id="ARBA00029596"/>
    </source>
</evidence>
<evidence type="ECO:0000313" key="7">
    <source>
        <dbReference type="Proteomes" id="UP000263993"/>
    </source>
</evidence>
<reference evidence="7" key="1">
    <citation type="submission" date="2018-08" db="EMBL/GenBank/DDBJ databases">
        <authorList>
            <person name="Kim S.-J."/>
            <person name="Jung G.-Y."/>
        </authorList>
    </citation>
    <scope>NUCLEOTIDE SEQUENCE [LARGE SCALE GENOMIC DNA]</scope>
    <source>
        <strain evidence="7">GY_H</strain>
    </source>
</reference>
<dbReference type="Gene3D" id="3.50.30.40">
    <property type="entry name" value="Ribonuclease E inhibitor RraA/RraA-like"/>
    <property type="match status" value="1"/>
</dbReference>
<dbReference type="GO" id="GO:0046872">
    <property type="term" value="F:metal ion binding"/>
    <property type="evidence" value="ECO:0007669"/>
    <property type="project" value="UniProtKB-KW"/>
</dbReference>
<accession>A0A371BB55</accession>
<comment type="caution">
    <text evidence="6">The sequence shown here is derived from an EMBL/GenBank/DDBJ whole genome shotgun (WGS) entry which is preliminary data.</text>
</comment>
<name>A0A371BB55_9BRAD</name>
<sequence>MTPSITQAQRDFLISIDTPTVCNLIEIVAPERRGFGYTVRHLHCPFPDLPPMVGFAKTVTMRAQDRVPLGEAGYMAKRLDYLDYVAAEPQPGIAVIQDLDDIVGYGAFWGEVQSNVHKALGCLGTITNGSVRDIPMIPEGFQMLAGSIAPSHAFVHVVDYGVPVNIHGMAVRSGDLIHADQHGAVVVPLEIIDAMKSALPGLNAKEAKIIEAAKAGAGLAAIKAAMKG</sequence>
<dbReference type="Proteomes" id="UP000263993">
    <property type="component" value="Unassembled WGS sequence"/>
</dbReference>
<evidence type="ECO:0000256" key="1">
    <source>
        <dbReference type="ARBA" id="ARBA00001968"/>
    </source>
</evidence>
<dbReference type="InterPro" id="IPR036704">
    <property type="entry name" value="RraA/RraA-like_sf"/>
</dbReference>
<dbReference type="OrthoDB" id="8912551at2"/>
<dbReference type="RefSeq" id="WP_115516819.1">
    <property type="nucleotide sequence ID" value="NZ_QRGO01000001.1"/>
</dbReference>
<comment type="cofactor">
    <cofactor evidence="5">
        <name>Mg(2+)</name>
        <dbReference type="ChEBI" id="CHEBI:18420"/>
    </cofactor>
</comment>
<dbReference type="EMBL" id="QRGO01000001">
    <property type="protein sequence ID" value="RDV04794.1"/>
    <property type="molecule type" value="Genomic_DNA"/>
</dbReference>
<dbReference type="PANTHER" id="PTHR33254">
    <property type="entry name" value="4-HYDROXY-4-METHYL-2-OXOGLUTARATE ALDOLASE 3-RELATED"/>
    <property type="match status" value="1"/>
</dbReference>
<dbReference type="CDD" id="cd16841">
    <property type="entry name" value="RraA_family"/>
    <property type="match status" value="1"/>
</dbReference>
<organism evidence="6 7">
    <name type="scientific">Undibacter mobilis</name>
    <dbReference type="NCBI Taxonomy" id="2292256"/>
    <lineage>
        <taxon>Bacteria</taxon>
        <taxon>Pseudomonadati</taxon>
        <taxon>Pseudomonadota</taxon>
        <taxon>Alphaproteobacteria</taxon>
        <taxon>Hyphomicrobiales</taxon>
        <taxon>Nitrobacteraceae</taxon>
        <taxon>Undibacter</taxon>
    </lineage>
</organism>
<dbReference type="SUPFAM" id="SSF89562">
    <property type="entry name" value="RraA-like"/>
    <property type="match status" value="1"/>
</dbReference>
<evidence type="ECO:0000313" key="6">
    <source>
        <dbReference type="EMBL" id="RDV04794.1"/>
    </source>
</evidence>
<keyword evidence="5" id="KW-0479">Metal-binding</keyword>
<dbReference type="AlphaFoldDB" id="A0A371BB55"/>
<evidence type="ECO:0000256" key="5">
    <source>
        <dbReference type="PIRSR" id="PIRSR605493-1"/>
    </source>
</evidence>
<dbReference type="PANTHER" id="PTHR33254:SF4">
    <property type="entry name" value="4-HYDROXY-4-METHYL-2-OXOGLUTARATE ALDOLASE 3-RELATED"/>
    <property type="match status" value="1"/>
</dbReference>
<dbReference type="Pfam" id="PF03737">
    <property type="entry name" value="RraA-like"/>
    <property type="match status" value="1"/>
</dbReference>
<comment type="cofactor">
    <cofactor evidence="1">
        <name>a divalent metal cation</name>
        <dbReference type="ChEBI" id="CHEBI:60240"/>
    </cofactor>
</comment>
<protein>
    <recommendedName>
        <fullName evidence="2">Putative 4-hydroxy-4-methyl-2-oxoglutarate aldolase</fullName>
    </recommendedName>
    <alternativeName>
        <fullName evidence="3">Regulator of ribonuclease activity homolog</fullName>
    </alternativeName>
    <alternativeName>
        <fullName evidence="4">RraA-like protein</fullName>
    </alternativeName>
</protein>
<evidence type="ECO:0000256" key="4">
    <source>
        <dbReference type="ARBA" id="ARBA00030169"/>
    </source>
</evidence>
<evidence type="ECO:0000256" key="2">
    <source>
        <dbReference type="ARBA" id="ARBA00016549"/>
    </source>
</evidence>
<keyword evidence="5" id="KW-0460">Magnesium</keyword>
<feature type="binding site" evidence="5">
    <location>
        <position position="133"/>
    </location>
    <ligand>
        <name>Mg(2+)</name>
        <dbReference type="ChEBI" id="CHEBI:18420"/>
    </ligand>
</feature>
<gene>
    <name evidence="6" type="ORF">DXH78_09605</name>
</gene>
<keyword evidence="7" id="KW-1185">Reference proteome</keyword>
<dbReference type="InterPro" id="IPR005493">
    <property type="entry name" value="RraA/RraA-like"/>
</dbReference>